<organism evidence="12 13">
    <name type="scientific">Monoglobus pectinilyticus</name>
    <dbReference type="NCBI Taxonomy" id="1981510"/>
    <lineage>
        <taxon>Bacteria</taxon>
        <taxon>Bacillati</taxon>
        <taxon>Bacillota</taxon>
        <taxon>Clostridia</taxon>
        <taxon>Monoglobales</taxon>
        <taxon>Monoglobaceae</taxon>
        <taxon>Monoglobus</taxon>
    </lineage>
</organism>
<proteinExistence type="inferred from homology"/>
<dbReference type="PANTHER" id="PTHR43435">
    <property type="entry name" value="RIBULOKINASE"/>
    <property type="match status" value="1"/>
</dbReference>
<protein>
    <recommendedName>
        <fullName evidence="7 8">Ribulokinase</fullName>
        <ecNumber evidence="7 8">2.7.1.16</ecNumber>
    </recommendedName>
</protein>
<accession>A0A2K9NZ33</accession>
<dbReference type="NCBIfam" id="NF003154">
    <property type="entry name" value="PRK04123.1"/>
    <property type="match status" value="1"/>
</dbReference>
<keyword evidence="3 7" id="KW-0418">Kinase</keyword>
<keyword evidence="2 7" id="KW-0547">Nucleotide-binding</keyword>
<comment type="similarity">
    <text evidence="7 9">Belongs to the ribulokinase family.</text>
</comment>
<dbReference type="AlphaFoldDB" id="A0A2K9NZ33"/>
<dbReference type="InterPro" id="IPR018483">
    <property type="entry name" value="Carb_kinase_FGGY_CS"/>
</dbReference>
<dbReference type="OrthoDB" id="9805576at2"/>
<keyword evidence="4 7" id="KW-0067">ATP-binding</keyword>
<evidence type="ECO:0000259" key="11">
    <source>
        <dbReference type="Pfam" id="PF02782"/>
    </source>
</evidence>
<evidence type="ECO:0000256" key="3">
    <source>
        <dbReference type="ARBA" id="ARBA00022777"/>
    </source>
</evidence>
<dbReference type="GO" id="GO:0008741">
    <property type="term" value="F:ribulokinase activity"/>
    <property type="evidence" value="ECO:0007669"/>
    <property type="project" value="UniProtKB-UniRule"/>
</dbReference>
<dbReference type="GO" id="GO:0005524">
    <property type="term" value="F:ATP binding"/>
    <property type="evidence" value="ECO:0007669"/>
    <property type="project" value="UniProtKB-UniRule"/>
</dbReference>
<feature type="domain" description="Carbohydrate kinase FGGY N-terminal" evidence="10">
    <location>
        <begin position="5"/>
        <end position="268"/>
    </location>
</feature>
<comment type="catalytic activity">
    <reaction evidence="7 9">
        <text>L-ribulose + ATP = L-ribulose 5-phosphate + ADP + H(+)</text>
        <dbReference type="Rhea" id="RHEA:22072"/>
        <dbReference type="ChEBI" id="CHEBI:15378"/>
        <dbReference type="ChEBI" id="CHEBI:16880"/>
        <dbReference type="ChEBI" id="CHEBI:30616"/>
        <dbReference type="ChEBI" id="CHEBI:58226"/>
        <dbReference type="ChEBI" id="CHEBI:456216"/>
        <dbReference type="EC" id="2.7.1.16"/>
    </reaction>
</comment>
<dbReference type="Pfam" id="PF02782">
    <property type="entry name" value="FGGY_C"/>
    <property type="match status" value="1"/>
</dbReference>
<dbReference type="PIRSF" id="PIRSF000538">
    <property type="entry name" value="GlpK"/>
    <property type="match status" value="1"/>
</dbReference>
<dbReference type="KEGG" id="mpec:B9O19_00109"/>
<evidence type="ECO:0000256" key="9">
    <source>
        <dbReference type="RuleBase" id="RU003455"/>
    </source>
</evidence>
<dbReference type="RefSeq" id="WP_102364645.1">
    <property type="nucleotide sequence ID" value="NZ_CP020991.1"/>
</dbReference>
<feature type="domain" description="Carbohydrate kinase FGGY C-terminal" evidence="11">
    <location>
        <begin position="282"/>
        <end position="480"/>
    </location>
</feature>
<dbReference type="GeneID" id="98061542"/>
<dbReference type="EMBL" id="CP020991">
    <property type="protein sequence ID" value="AUO18294.1"/>
    <property type="molecule type" value="Genomic_DNA"/>
</dbReference>
<keyword evidence="5 7" id="KW-0054">Arabinose catabolism</keyword>
<gene>
    <name evidence="7" type="primary">araB</name>
    <name evidence="12" type="ORF">B9O19_00109</name>
</gene>
<dbReference type="PROSITE" id="PS00445">
    <property type="entry name" value="FGGY_KINASES_2"/>
    <property type="match status" value="1"/>
</dbReference>
<evidence type="ECO:0000256" key="1">
    <source>
        <dbReference type="ARBA" id="ARBA00022679"/>
    </source>
</evidence>
<dbReference type="HAMAP" id="MF_00520">
    <property type="entry name" value="Ribulokinase"/>
    <property type="match status" value="1"/>
</dbReference>
<dbReference type="InterPro" id="IPR018485">
    <property type="entry name" value="FGGY_C"/>
</dbReference>
<dbReference type="Pfam" id="PF00370">
    <property type="entry name" value="FGGY_N"/>
    <property type="match status" value="1"/>
</dbReference>
<keyword evidence="1 7" id="KW-0808">Transferase</keyword>
<dbReference type="InterPro" id="IPR005929">
    <property type="entry name" value="Ribulokinase"/>
</dbReference>
<keyword evidence="6 7" id="KW-0119">Carbohydrate metabolism</keyword>
<dbReference type="SUPFAM" id="SSF53067">
    <property type="entry name" value="Actin-like ATPase domain"/>
    <property type="match status" value="2"/>
</dbReference>
<evidence type="ECO:0000256" key="2">
    <source>
        <dbReference type="ARBA" id="ARBA00022741"/>
    </source>
</evidence>
<dbReference type="InterPro" id="IPR043129">
    <property type="entry name" value="ATPase_NBD"/>
</dbReference>
<evidence type="ECO:0000259" key="10">
    <source>
        <dbReference type="Pfam" id="PF00370"/>
    </source>
</evidence>
<evidence type="ECO:0000256" key="4">
    <source>
        <dbReference type="ARBA" id="ARBA00022840"/>
    </source>
</evidence>
<dbReference type="InterPro" id="IPR000577">
    <property type="entry name" value="Carb_kinase_FGGY"/>
</dbReference>
<comment type="catalytic activity">
    <reaction evidence="7">
        <text>D-ribulose + ATP = D-ribulose 5-phosphate + ADP + H(+)</text>
        <dbReference type="Rhea" id="RHEA:17601"/>
        <dbReference type="ChEBI" id="CHEBI:15378"/>
        <dbReference type="ChEBI" id="CHEBI:17173"/>
        <dbReference type="ChEBI" id="CHEBI:30616"/>
        <dbReference type="ChEBI" id="CHEBI:58121"/>
        <dbReference type="ChEBI" id="CHEBI:456216"/>
        <dbReference type="EC" id="2.7.1.16"/>
    </reaction>
</comment>
<dbReference type="GO" id="GO:0019150">
    <property type="term" value="F:D-ribulokinase activity"/>
    <property type="evidence" value="ECO:0007669"/>
    <property type="project" value="TreeGrafter"/>
</dbReference>
<dbReference type="NCBIfam" id="TIGR01234">
    <property type="entry name" value="L-ribulokinase"/>
    <property type="match status" value="1"/>
</dbReference>
<name>A0A2K9NZ33_9FIRM</name>
<evidence type="ECO:0000256" key="7">
    <source>
        <dbReference type="HAMAP-Rule" id="MF_00520"/>
    </source>
</evidence>
<evidence type="ECO:0000256" key="8">
    <source>
        <dbReference type="NCBIfam" id="TIGR01234"/>
    </source>
</evidence>
<dbReference type="Proteomes" id="UP000235589">
    <property type="component" value="Chromosome"/>
</dbReference>
<dbReference type="GO" id="GO:0019569">
    <property type="term" value="P:L-arabinose catabolic process to D-xylulose 5-phosphate"/>
    <property type="evidence" value="ECO:0007669"/>
    <property type="project" value="UniProtKB-UniRule"/>
</dbReference>
<dbReference type="CDD" id="cd07781">
    <property type="entry name" value="ASKHA_NBD_FGGY_L-RBK"/>
    <property type="match status" value="1"/>
</dbReference>
<dbReference type="GO" id="GO:0005737">
    <property type="term" value="C:cytoplasm"/>
    <property type="evidence" value="ECO:0007669"/>
    <property type="project" value="TreeGrafter"/>
</dbReference>
<reference evidence="12 13" key="1">
    <citation type="submission" date="2017-04" db="EMBL/GenBank/DDBJ databases">
        <title>Monoglobus pectinilyticus 14 draft genome.</title>
        <authorList>
            <person name="Kim C."/>
            <person name="Rosendale D.I."/>
            <person name="Kelly W.J."/>
            <person name="Tannock G.W."/>
            <person name="Patchett M.L."/>
            <person name="Jordens J.Z."/>
        </authorList>
    </citation>
    <scope>NUCLEOTIDE SEQUENCE [LARGE SCALE GENOMIC DNA]</scope>
    <source>
        <strain evidence="12 13">14</strain>
    </source>
</reference>
<dbReference type="InterPro" id="IPR018484">
    <property type="entry name" value="FGGY_N"/>
</dbReference>
<sequence length="549" mass="60686">MKKRYSIGIDYGSMAGKSVLIDVDTGDEIAVSVFNYPHSVMTECLPDGKTKLEDGWALHDPQDYLDVLASTIPALLKETDINPADIIGIGVDFASSTVLPVKEDGTPICFMEEYKSEPHAYVKLWKHHAAQKYADSLNKYAEKTNEDFLLKYGGKFSSEWLVPKIWQIAEEAPRVYDEMDKFIGAADWIVWQLTGIEPINTQGIENTLPSKEFLKSLNPKLEDFVDKKFKRKVSSIGKKAGELNQFAAGLTGLKQGTAVAVGNINTQVSLPAVGIAVPCKLLMIIGKSACDIVLGEEEKNISGIYCADKNSIIDGYYGYEAIQSGVGEHFDWFVKSSVPESYYREANALDMNIHQLLRTKASKQRPGESGLLALDWWNGSRSVLMDKDLSGVMLGLNLQTRPEEIYRALLEATAYGARMILDTIRDAGIPVTELYAAGGVAQKDAFIMQIYADVMNMDIKIAGSVHTPALGSAMSGAVAAGKENGGYDTIEECAKILGKTKAHYYRPIPENVETYNELYKEYKKLHNYYGKGGNDVMKRLKDIKMALKN</sequence>
<dbReference type="Gene3D" id="3.30.420.40">
    <property type="match status" value="2"/>
</dbReference>
<evidence type="ECO:0000313" key="12">
    <source>
        <dbReference type="EMBL" id="AUO18294.1"/>
    </source>
</evidence>
<dbReference type="PANTHER" id="PTHR43435:SF4">
    <property type="entry name" value="FGGY CARBOHYDRATE KINASE DOMAIN-CONTAINING PROTEIN"/>
    <property type="match status" value="1"/>
</dbReference>
<evidence type="ECO:0000256" key="5">
    <source>
        <dbReference type="ARBA" id="ARBA00022935"/>
    </source>
</evidence>
<keyword evidence="13" id="KW-1185">Reference proteome</keyword>
<evidence type="ECO:0000256" key="6">
    <source>
        <dbReference type="ARBA" id="ARBA00023277"/>
    </source>
</evidence>
<dbReference type="UniPathway" id="UPA00145">
    <property type="reaction ID" value="UER00566"/>
</dbReference>
<evidence type="ECO:0000313" key="13">
    <source>
        <dbReference type="Proteomes" id="UP000235589"/>
    </source>
</evidence>
<comment type="pathway">
    <text evidence="7 9">Carbohydrate degradation; L-arabinose degradation via L-ribulose; D-xylulose 5-phosphate from L-arabinose (bacterial route): step 2/3.</text>
</comment>
<dbReference type="EC" id="2.7.1.16" evidence="7 8"/>